<organism evidence="1 2">
    <name type="scientific">Pleuronectes platessa</name>
    <name type="common">European plaice</name>
    <dbReference type="NCBI Taxonomy" id="8262"/>
    <lineage>
        <taxon>Eukaryota</taxon>
        <taxon>Metazoa</taxon>
        <taxon>Chordata</taxon>
        <taxon>Craniata</taxon>
        <taxon>Vertebrata</taxon>
        <taxon>Euteleostomi</taxon>
        <taxon>Actinopterygii</taxon>
        <taxon>Neopterygii</taxon>
        <taxon>Teleostei</taxon>
        <taxon>Neoteleostei</taxon>
        <taxon>Acanthomorphata</taxon>
        <taxon>Carangaria</taxon>
        <taxon>Pleuronectiformes</taxon>
        <taxon>Pleuronectoidei</taxon>
        <taxon>Pleuronectidae</taxon>
        <taxon>Pleuronectes</taxon>
    </lineage>
</organism>
<dbReference type="AlphaFoldDB" id="A0A9N7U3H3"/>
<accession>A0A9N7U3H3</accession>
<name>A0A9N7U3H3_PLEPL</name>
<reference evidence="1" key="1">
    <citation type="submission" date="2020-03" db="EMBL/GenBank/DDBJ databases">
        <authorList>
            <person name="Weist P."/>
        </authorList>
    </citation>
    <scope>NUCLEOTIDE SEQUENCE</scope>
</reference>
<evidence type="ECO:0000313" key="2">
    <source>
        <dbReference type="Proteomes" id="UP001153269"/>
    </source>
</evidence>
<proteinExistence type="predicted"/>
<protein>
    <submittedName>
        <fullName evidence="1">Uncharacterized protein</fullName>
    </submittedName>
</protein>
<sequence length="69" mass="7681">MEKKKKKKKTGAKRSYVIVPHCLNSVVPWKRTYPRFGCLDPAVELCVREEAAGAPTVFVPASTAQLHNV</sequence>
<dbReference type="EMBL" id="CADEAL010000702">
    <property type="protein sequence ID" value="CAB1424040.1"/>
    <property type="molecule type" value="Genomic_DNA"/>
</dbReference>
<comment type="caution">
    <text evidence="1">The sequence shown here is derived from an EMBL/GenBank/DDBJ whole genome shotgun (WGS) entry which is preliminary data.</text>
</comment>
<evidence type="ECO:0000313" key="1">
    <source>
        <dbReference type="EMBL" id="CAB1424040.1"/>
    </source>
</evidence>
<gene>
    <name evidence="1" type="ORF">PLEPLA_LOCUS11961</name>
</gene>
<keyword evidence="2" id="KW-1185">Reference proteome</keyword>
<dbReference type="Proteomes" id="UP001153269">
    <property type="component" value="Unassembled WGS sequence"/>
</dbReference>